<dbReference type="EMBL" id="JASBWU010000001">
    <property type="protein sequence ID" value="KAJ9125325.1"/>
    <property type="molecule type" value="Genomic_DNA"/>
</dbReference>
<organism evidence="1 2">
    <name type="scientific">Naganishia vaughanmartiniae</name>
    <dbReference type="NCBI Taxonomy" id="1424756"/>
    <lineage>
        <taxon>Eukaryota</taxon>
        <taxon>Fungi</taxon>
        <taxon>Dikarya</taxon>
        <taxon>Basidiomycota</taxon>
        <taxon>Agaricomycotina</taxon>
        <taxon>Tremellomycetes</taxon>
        <taxon>Filobasidiales</taxon>
        <taxon>Filobasidiaceae</taxon>
        <taxon>Naganishia</taxon>
    </lineage>
</organism>
<comment type="caution">
    <text evidence="1">The sequence shown here is derived from an EMBL/GenBank/DDBJ whole genome shotgun (WGS) entry which is preliminary data.</text>
</comment>
<protein>
    <submittedName>
        <fullName evidence="1">Uncharacterized protein</fullName>
    </submittedName>
</protein>
<gene>
    <name evidence="1" type="ORF">QFC22_000282</name>
</gene>
<proteinExistence type="predicted"/>
<dbReference type="Proteomes" id="UP001243375">
    <property type="component" value="Unassembled WGS sequence"/>
</dbReference>
<reference evidence="1" key="1">
    <citation type="submission" date="2023-04" db="EMBL/GenBank/DDBJ databases">
        <title>Draft Genome sequencing of Naganishia species isolated from polar environments using Oxford Nanopore Technology.</title>
        <authorList>
            <person name="Leo P."/>
            <person name="Venkateswaran K."/>
        </authorList>
    </citation>
    <scope>NUCLEOTIDE SEQUENCE</scope>
    <source>
        <strain evidence="1">MNA-CCFEE 5425</strain>
    </source>
</reference>
<keyword evidence="2" id="KW-1185">Reference proteome</keyword>
<accession>A0ACC2XPP7</accession>
<name>A0ACC2XPP7_9TREE</name>
<evidence type="ECO:0000313" key="2">
    <source>
        <dbReference type="Proteomes" id="UP001243375"/>
    </source>
</evidence>
<evidence type="ECO:0000313" key="1">
    <source>
        <dbReference type="EMBL" id="KAJ9125325.1"/>
    </source>
</evidence>
<sequence>MFIQHNTLSLAALVAICASTASAHMQMSWPYPLHSTFNPKTPESAKDYSMTSPLLTDGVYPCKGFINSPSGSPYMDSVVSWKAGQTVNVTLAGTATHHGGSCQFSMSYDGGSTWNVIQSYIGGCVTDSTTIDVAIPSEAPSGEALFAWTWFNTAGNREMYMNCAAVTVANGGSGLTGPTPFVANVNVNECHTVENTDVVFPDPGSVIYYGGSYASSKPTTPAGFTGSNCVGPGATASYPTSIKASPSASPSSSSSAAAESSATTSATATSSLYVHEKVVSTVDGASSTGIPSSTGTASASAITSTSTSKDGKTLVKVCRRKSKRGLETKRSQEARRSRVVGGHGSSFGGVW</sequence>